<evidence type="ECO:0000313" key="2">
    <source>
        <dbReference type="Proteomes" id="UP000499080"/>
    </source>
</evidence>
<dbReference type="AlphaFoldDB" id="A0A4Y2M7E1"/>
<evidence type="ECO:0000313" key="1">
    <source>
        <dbReference type="EMBL" id="GBN22403.1"/>
    </source>
</evidence>
<protein>
    <submittedName>
        <fullName evidence="1">Uncharacterized protein</fullName>
    </submittedName>
</protein>
<gene>
    <name evidence="1" type="ORF">AVEN_57969_1</name>
</gene>
<accession>A0A4Y2M7E1</accession>
<organism evidence="1 2">
    <name type="scientific">Araneus ventricosus</name>
    <name type="common">Orbweaver spider</name>
    <name type="synonym">Epeira ventricosa</name>
    <dbReference type="NCBI Taxonomy" id="182803"/>
    <lineage>
        <taxon>Eukaryota</taxon>
        <taxon>Metazoa</taxon>
        <taxon>Ecdysozoa</taxon>
        <taxon>Arthropoda</taxon>
        <taxon>Chelicerata</taxon>
        <taxon>Arachnida</taxon>
        <taxon>Araneae</taxon>
        <taxon>Araneomorphae</taxon>
        <taxon>Entelegynae</taxon>
        <taxon>Araneoidea</taxon>
        <taxon>Araneidae</taxon>
        <taxon>Araneus</taxon>
    </lineage>
</organism>
<proteinExistence type="predicted"/>
<name>A0A4Y2M7E1_ARAVE</name>
<keyword evidence="2" id="KW-1185">Reference proteome</keyword>
<sequence length="78" mass="8887">MGCYETTECCVGVGNKRSHLSQDLAPAPTIATGESRKAAKKPALRNLEYFHPSLLRRCRSPHYSRPRRYRRVARAVFP</sequence>
<dbReference type="EMBL" id="BGPR01006862">
    <property type="protein sequence ID" value="GBN22403.1"/>
    <property type="molecule type" value="Genomic_DNA"/>
</dbReference>
<dbReference type="Proteomes" id="UP000499080">
    <property type="component" value="Unassembled WGS sequence"/>
</dbReference>
<comment type="caution">
    <text evidence="1">The sequence shown here is derived from an EMBL/GenBank/DDBJ whole genome shotgun (WGS) entry which is preliminary data.</text>
</comment>
<reference evidence="1 2" key="1">
    <citation type="journal article" date="2019" name="Sci. Rep.">
        <title>Orb-weaving spider Araneus ventricosus genome elucidates the spidroin gene catalogue.</title>
        <authorList>
            <person name="Kono N."/>
            <person name="Nakamura H."/>
            <person name="Ohtoshi R."/>
            <person name="Moran D.A.P."/>
            <person name="Shinohara A."/>
            <person name="Yoshida Y."/>
            <person name="Fujiwara M."/>
            <person name="Mori M."/>
            <person name="Tomita M."/>
            <person name="Arakawa K."/>
        </authorList>
    </citation>
    <scope>NUCLEOTIDE SEQUENCE [LARGE SCALE GENOMIC DNA]</scope>
</reference>